<accession>A0ABV7CJ92</accession>
<organism evidence="1 2">
    <name type="scientific">Pseudoalteromonas fenneropenaei</name>
    <dbReference type="NCBI Taxonomy" id="1737459"/>
    <lineage>
        <taxon>Bacteria</taxon>
        <taxon>Pseudomonadati</taxon>
        <taxon>Pseudomonadota</taxon>
        <taxon>Gammaproteobacteria</taxon>
        <taxon>Alteromonadales</taxon>
        <taxon>Pseudoalteromonadaceae</taxon>
        <taxon>Pseudoalteromonas</taxon>
    </lineage>
</organism>
<comment type="caution">
    <text evidence="1">The sequence shown here is derived from an EMBL/GenBank/DDBJ whole genome shotgun (WGS) entry which is preliminary data.</text>
</comment>
<dbReference type="InterPro" id="IPR054222">
    <property type="entry name" value="DUF6942"/>
</dbReference>
<keyword evidence="2" id="KW-1185">Reference proteome</keyword>
<protein>
    <submittedName>
        <fullName evidence="1">DUF6942 family protein</fullName>
    </submittedName>
</protein>
<dbReference type="Pfam" id="PF22098">
    <property type="entry name" value="DUF6942"/>
    <property type="match status" value="1"/>
</dbReference>
<sequence>MQPIGFGQATGTIAVYVEKRPPIASFNTMTSILPLQTGEIDWINAQAGNGWRKLFNVYAKLVQTLALPQYQAYRDLSWQQWRDQYLLQRSGQEALLFSAPDLAANQYLYHIIAGRTYGKQLLAGPLAGVEMVWLDEEFAICAEHRLIICPYFDYRQLSNVKISFLSDLVKTLAPGEHTHITSQYSQ</sequence>
<dbReference type="RefSeq" id="WP_377123247.1">
    <property type="nucleotide sequence ID" value="NZ_JBHRSD010000014.1"/>
</dbReference>
<dbReference type="Proteomes" id="UP001595453">
    <property type="component" value="Unassembled WGS sequence"/>
</dbReference>
<evidence type="ECO:0000313" key="2">
    <source>
        <dbReference type="Proteomes" id="UP001595453"/>
    </source>
</evidence>
<name>A0ABV7CJ92_9GAMM</name>
<reference evidence="2" key="1">
    <citation type="journal article" date="2019" name="Int. J. Syst. Evol. Microbiol.">
        <title>The Global Catalogue of Microorganisms (GCM) 10K type strain sequencing project: providing services to taxonomists for standard genome sequencing and annotation.</title>
        <authorList>
            <consortium name="The Broad Institute Genomics Platform"/>
            <consortium name="The Broad Institute Genome Sequencing Center for Infectious Disease"/>
            <person name="Wu L."/>
            <person name="Ma J."/>
        </authorList>
    </citation>
    <scope>NUCLEOTIDE SEQUENCE [LARGE SCALE GENOMIC DNA]</scope>
    <source>
        <strain evidence="2">KCTC 42730</strain>
    </source>
</reference>
<dbReference type="EMBL" id="JBHRSD010000014">
    <property type="protein sequence ID" value="MFC3032591.1"/>
    <property type="molecule type" value="Genomic_DNA"/>
</dbReference>
<gene>
    <name evidence="1" type="ORF">ACFOEE_08675</name>
</gene>
<proteinExistence type="predicted"/>
<evidence type="ECO:0000313" key="1">
    <source>
        <dbReference type="EMBL" id="MFC3032591.1"/>
    </source>
</evidence>